<keyword evidence="3" id="KW-0804">Transcription</keyword>
<dbReference type="InterPro" id="IPR036390">
    <property type="entry name" value="WH_DNA-bd_sf"/>
</dbReference>
<dbReference type="Gene3D" id="1.10.10.10">
    <property type="entry name" value="Winged helix-like DNA-binding domain superfamily/Winged helix DNA-binding domain"/>
    <property type="match status" value="1"/>
</dbReference>
<dbReference type="CDD" id="cd07377">
    <property type="entry name" value="WHTH_GntR"/>
    <property type="match status" value="1"/>
</dbReference>
<evidence type="ECO:0000256" key="3">
    <source>
        <dbReference type="ARBA" id="ARBA00023163"/>
    </source>
</evidence>
<keyword evidence="2 5" id="KW-0238">DNA-binding</keyword>
<organism evidence="5 6">
    <name type="scientific">Sediminibacillus halophilus</name>
    <dbReference type="NCBI Taxonomy" id="482461"/>
    <lineage>
        <taxon>Bacteria</taxon>
        <taxon>Bacillati</taxon>
        <taxon>Bacillota</taxon>
        <taxon>Bacilli</taxon>
        <taxon>Bacillales</taxon>
        <taxon>Bacillaceae</taxon>
        <taxon>Sediminibacillus</taxon>
    </lineage>
</organism>
<dbReference type="GO" id="GO:0003677">
    <property type="term" value="F:DNA binding"/>
    <property type="evidence" value="ECO:0007669"/>
    <property type="project" value="UniProtKB-KW"/>
</dbReference>
<evidence type="ECO:0000313" key="5">
    <source>
        <dbReference type="EMBL" id="SDM55604.1"/>
    </source>
</evidence>
<evidence type="ECO:0000256" key="2">
    <source>
        <dbReference type="ARBA" id="ARBA00023125"/>
    </source>
</evidence>
<dbReference type="InterPro" id="IPR036388">
    <property type="entry name" value="WH-like_DNA-bd_sf"/>
</dbReference>
<dbReference type="RefSeq" id="WP_074599961.1">
    <property type="nucleotide sequence ID" value="NZ_FNHF01000003.1"/>
</dbReference>
<gene>
    <name evidence="5" type="ORF">SAMN05216244_2888</name>
</gene>
<dbReference type="InterPro" id="IPR000524">
    <property type="entry name" value="Tscrpt_reg_HTH_GntR"/>
</dbReference>
<dbReference type="Gene3D" id="1.20.120.530">
    <property type="entry name" value="GntR ligand-binding domain-like"/>
    <property type="match status" value="1"/>
</dbReference>
<dbReference type="PANTHER" id="PTHR43537:SF6">
    <property type="entry name" value="HTH-TYPE TRANSCRIPTIONAL REPRESSOR RSPR"/>
    <property type="match status" value="1"/>
</dbReference>
<dbReference type="SUPFAM" id="SSF48008">
    <property type="entry name" value="GntR ligand-binding domain-like"/>
    <property type="match status" value="1"/>
</dbReference>
<dbReference type="Proteomes" id="UP000182347">
    <property type="component" value="Unassembled WGS sequence"/>
</dbReference>
<keyword evidence="6" id="KW-1185">Reference proteome</keyword>
<dbReference type="GO" id="GO:0003700">
    <property type="term" value="F:DNA-binding transcription factor activity"/>
    <property type="evidence" value="ECO:0007669"/>
    <property type="project" value="InterPro"/>
</dbReference>
<feature type="domain" description="HTH gntR-type" evidence="4">
    <location>
        <begin position="7"/>
        <end position="74"/>
    </location>
</feature>
<sequence length="222" mass="26254">MITRENLSTRSFVYETLKKRIIELELEPGHKISEQEIAADLEVSRTPVREAFLKLSQENLLGIFPQIGSIVSKIDLNLVEEGRFVRENIERAIVREACRKFGEEQLFHLESNLAMQELCLEKGSYSRLLELDDQYHLLLFEGCNKLRTWTMIRQMNSHFDRLRVLRLASDLDWDVLVSQHRDIYNYIQQKEADMAEKLILEHLNLVNYEKEELKLAYSNYFS</sequence>
<dbReference type="SMART" id="SM00345">
    <property type="entry name" value="HTH_GNTR"/>
    <property type="match status" value="1"/>
</dbReference>
<accession>A0A1G9U7E5</accession>
<evidence type="ECO:0000259" key="4">
    <source>
        <dbReference type="PROSITE" id="PS50949"/>
    </source>
</evidence>
<dbReference type="PROSITE" id="PS50949">
    <property type="entry name" value="HTH_GNTR"/>
    <property type="match status" value="1"/>
</dbReference>
<dbReference type="InterPro" id="IPR008920">
    <property type="entry name" value="TF_FadR/GntR_C"/>
</dbReference>
<dbReference type="PANTHER" id="PTHR43537">
    <property type="entry name" value="TRANSCRIPTIONAL REGULATOR, GNTR FAMILY"/>
    <property type="match status" value="1"/>
</dbReference>
<dbReference type="EMBL" id="FNHF01000003">
    <property type="protein sequence ID" value="SDM55604.1"/>
    <property type="molecule type" value="Genomic_DNA"/>
</dbReference>
<reference evidence="6" key="1">
    <citation type="submission" date="2016-10" db="EMBL/GenBank/DDBJ databases">
        <authorList>
            <person name="Varghese N."/>
            <person name="Submissions S."/>
        </authorList>
    </citation>
    <scope>NUCLEOTIDE SEQUENCE [LARGE SCALE GENOMIC DNA]</scope>
    <source>
        <strain evidence="6">CGMCC 1.6199</strain>
    </source>
</reference>
<dbReference type="Pfam" id="PF07729">
    <property type="entry name" value="FCD"/>
    <property type="match status" value="1"/>
</dbReference>
<evidence type="ECO:0000256" key="1">
    <source>
        <dbReference type="ARBA" id="ARBA00023015"/>
    </source>
</evidence>
<dbReference type="OrthoDB" id="574518at2"/>
<dbReference type="STRING" id="482461.SAMN05216244_2888"/>
<dbReference type="Pfam" id="PF00392">
    <property type="entry name" value="GntR"/>
    <property type="match status" value="1"/>
</dbReference>
<protein>
    <submittedName>
        <fullName evidence="5">DNA-binding transcriptional regulator, GntR family</fullName>
    </submittedName>
</protein>
<dbReference type="InterPro" id="IPR011711">
    <property type="entry name" value="GntR_C"/>
</dbReference>
<dbReference type="SUPFAM" id="SSF46785">
    <property type="entry name" value="Winged helix' DNA-binding domain"/>
    <property type="match status" value="1"/>
</dbReference>
<name>A0A1G9U7E5_9BACI</name>
<evidence type="ECO:0000313" key="6">
    <source>
        <dbReference type="Proteomes" id="UP000182347"/>
    </source>
</evidence>
<dbReference type="AlphaFoldDB" id="A0A1G9U7E5"/>
<keyword evidence="1" id="KW-0805">Transcription regulation</keyword>
<dbReference type="SMART" id="SM00895">
    <property type="entry name" value="FCD"/>
    <property type="match status" value="1"/>
</dbReference>
<proteinExistence type="predicted"/>